<name>A0A0C9UD25_SPHS4</name>
<evidence type="ECO:0000256" key="1">
    <source>
        <dbReference type="SAM" id="MobiDB-lite"/>
    </source>
</evidence>
<keyword evidence="3" id="KW-1185">Reference proteome</keyword>
<proteinExistence type="predicted"/>
<evidence type="ECO:0000313" key="3">
    <source>
        <dbReference type="Proteomes" id="UP000054279"/>
    </source>
</evidence>
<dbReference type="SUPFAM" id="SSF57667">
    <property type="entry name" value="beta-beta-alpha zinc fingers"/>
    <property type="match status" value="1"/>
</dbReference>
<feature type="compositionally biased region" description="Low complexity" evidence="1">
    <location>
        <begin position="321"/>
        <end position="334"/>
    </location>
</feature>
<sequence length="351" mass="39366">MDYYPSWYMNNNNRSPSYPSHPCLDPPSPPSPSMNAVHDLVALPQAPQAVVESYILQSNTKDGKLAYRCTYFSCKKPNKMFMSKENARVHVQHELGYESLYMCRGCDARFSSKDTAKRHVMSKTAGKQYPCQYCGAVFERKDYRATHESHQKCRQGRAAHQARLKAAQTGALKMELDDSPSPPSSVHDLHLNVDVHSLNNSGYYAPSYHSNQSSPTSTYQSSPMTTSNGYQAAYRGDVLQQVHSNASSPSEYHYPHAHSSSNASSYGHHQAAQYSHSHSTSYSQPTNAHPSYNSQTAQAWNASRHHSDLVHPEQHQHTVPSHQQQGHSHSHTGQAQWYRPPYQVQDTGAAY</sequence>
<feature type="compositionally biased region" description="Low complexity" evidence="1">
    <location>
        <begin position="210"/>
        <end position="227"/>
    </location>
</feature>
<evidence type="ECO:0000313" key="2">
    <source>
        <dbReference type="EMBL" id="KIJ27037.1"/>
    </source>
</evidence>
<dbReference type="HOGENOM" id="CLU_790282_0_0_1"/>
<gene>
    <name evidence="2" type="ORF">M422DRAFT_271796</name>
</gene>
<reference evidence="2 3" key="1">
    <citation type="submission" date="2014-06" db="EMBL/GenBank/DDBJ databases">
        <title>Evolutionary Origins and Diversification of the Mycorrhizal Mutualists.</title>
        <authorList>
            <consortium name="DOE Joint Genome Institute"/>
            <consortium name="Mycorrhizal Genomics Consortium"/>
            <person name="Kohler A."/>
            <person name="Kuo A."/>
            <person name="Nagy L.G."/>
            <person name="Floudas D."/>
            <person name="Copeland A."/>
            <person name="Barry K.W."/>
            <person name="Cichocki N."/>
            <person name="Veneault-Fourrey C."/>
            <person name="LaButti K."/>
            <person name="Lindquist E.A."/>
            <person name="Lipzen A."/>
            <person name="Lundell T."/>
            <person name="Morin E."/>
            <person name="Murat C."/>
            <person name="Riley R."/>
            <person name="Ohm R."/>
            <person name="Sun H."/>
            <person name="Tunlid A."/>
            <person name="Henrissat B."/>
            <person name="Grigoriev I.V."/>
            <person name="Hibbett D.S."/>
            <person name="Martin F."/>
        </authorList>
    </citation>
    <scope>NUCLEOTIDE SEQUENCE [LARGE SCALE GENOMIC DNA]</scope>
    <source>
        <strain evidence="2 3">SS14</strain>
    </source>
</reference>
<dbReference type="Gene3D" id="3.30.160.60">
    <property type="entry name" value="Classic Zinc Finger"/>
    <property type="match status" value="1"/>
</dbReference>
<feature type="region of interest" description="Disordered" evidence="1">
    <location>
        <begin position="204"/>
        <end position="229"/>
    </location>
</feature>
<dbReference type="EMBL" id="KN837348">
    <property type="protein sequence ID" value="KIJ27037.1"/>
    <property type="molecule type" value="Genomic_DNA"/>
</dbReference>
<dbReference type="AlphaFoldDB" id="A0A0C9UD25"/>
<dbReference type="Proteomes" id="UP000054279">
    <property type="component" value="Unassembled WGS sequence"/>
</dbReference>
<protein>
    <recommendedName>
        <fullName evidence="4">C2H2-type domain-containing protein</fullName>
    </recommendedName>
</protein>
<dbReference type="OrthoDB" id="8685330at2759"/>
<accession>A0A0C9UD25</accession>
<feature type="compositionally biased region" description="Basic and acidic residues" evidence="1">
    <location>
        <begin position="305"/>
        <end position="316"/>
    </location>
</feature>
<organism evidence="2 3">
    <name type="scientific">Sphaerobolus stellatus (strain SS14)</name>
    <dbReference type="NCBI Taxonomy" id="990650"/>
    <lineage>
        <taxon>Eukaryota</taxon>
        <taxon>Fungi</taxon>
        <taxon>Dikarya</taxon>
        <taxon>Basidiomycota</taxon>
        <taxon>Agaricomycotina</taxon>
        <taxon>Agaricomycetes</taxon>
        <taxon>Phallomycetidae</taxon>
        <taxon>Geastrales</taxon>
        <taxon>Sphaerobolaceae</taxon>
        <taxon>Sphaerobolus</taxon>
    </lineage>
</organism>
<feature type="region of interest" description="Disordered" evidence="1">
    <location>
        <begin position="242"/>
        <end position="351"/>
    </location>
</feature>
<dbReference type="InterPro" id="IPR036236">
    <property type="entry name" value="Znf_C2H2_sf"/>
</dbReference>
<feature type="compositionally biased region" description="Polar residues" evidence="1">
    <location>
        <begin position="258"/>
        <end position="267"/>
    </location>
</feature>
<evidence type="ECO:0008006" key="4">
    <source>
        <dbReference type="Google" id="ProtNLM"/>
    </source>
</evidence>
<feature type="compositionally biased region" description="Polar residues" evidence="1">
    <location>
        <begin position="285"/>
        <end position="301"/>
    </location>
</feature>
<feature type="compositionally biased region" description="Low complexity" evidence="1">
    <location>
        <begin position="268"/>
        <end position="284"/>
    </location>
</feature>